<proteinExistence type="predicted"/>
<gene>
    <name evidence="1" type="ORF">GCM10010916_28340</name>
</gene>
<dbReference type="Proteomes" id="UP000644756">
    <property type="component" value="Unassembled WGS sequence"/>
</dbReference>
<keyword evidence="2" id="KW-1185">Reference proteome</keyword>
<reference evidence="1" key="2">
    <citation type="submission" date="2020-09" db="EMBL/GenBank/DDBJ databases">
        <authorList>
            <person name="Sun Q."/>
            <person name="Zhou Y."/>
        </authorList>
    </citation>
    <scope>NUCLEOTIDE SEQUENCE</scope>
    <source>
        <strain evidence="1">CGMCC 1.12987</strain>
    </source>
</reference>
<accession>A0A917FUE3</accession>
<evidence type="ECO:0000313" key="2">
    <source>
        <dbReference type="Proteomes" id="UP000644756"/>
    </source>
</evidence>
<protein>
    <submittedName>
        <fullName evidence="1">Uncharacterized protein</fullName>
    </submittedName>
</protein>
<dbReference type="EMBL" id="BMGR01000009">
    <property type="protein sequence ID" value="GGG09784.1"/>
    <property type="molecule type" value="Genomic_DNA"/>
</dbReference>
<dbReference type="AlphaFoldDB" id="A0A917FUE3"/>
<name>A0A917FUE3_9BACL</name>
<sequence>MSFREKAKCLIGRSVEVQLGSGSSLRGRLTSVGSDFVVMHVRRGRRIRRVIVRLAEIAFLFALFGI</sequence>
<comment type="caution">
    <text evidence="1">The sequence shown here is derived from an EMBL/GenBank/DDBJ whole genome shotgun (WGS) entry which is preliminary data.</text>
</comment>
<organism evidence="1 2">
    <name type="scientific">Paenibacillus abyssi</name>
    <dbReference type="NCBI Taxonomy" id="1340531"/>
    <lineage>
        <taxon>Bacteria</taxon>
        <taxon>Bacillati</taxon>
        <taxon>Bacillota</taxon>
        <taxon>Bacilli</taxon>
        <taxon>Bacillales</taxon>
        <taxon>Paenibacillaceae</taxon>
        <taxon>Paenibacillus</taxon>
    </lineage>
</organism>
<reference evidence="1" key="1">
    <citation type="journal article" date="2014" name="Int. J. Syst. Evol. Microbiol.">
        <title>Complete genome sequence of Corynebacterium casei LMG S-19264T (=DSM 44701T), isolated from a smear-ripened cheese.</title>
        <authorList>
            <consortium name="US DOE Joint Genome Institute (JGI-PGF)"/>
            <person name="Walter F."/>
            <person name="Albersmeier A."/>
            <person name="Kalinowski J."/>
            <person name="Ruckert C."/>
        </authorList>
    </citation>
    <scope>NUCLEOTIDE SEQUENCE</scope>
    <source>
        <strain evidence="1">CGMCC 1.12987</strain>
    </source>
</reference>
<evidence type="ECO:0000313" key="1">
    <source>
        <dbReference type="EMBL" id="GGG09784.1"/>
    </source>
</evidence>